<dbReference type="EMBL" id="LIIK01000051">
    <property type="protein sequence ID" value="KQM08256.1"/>
    <property type="molecule type" value="Genomic_DNA"/>
</dbReference>
<name>A0A0Q4B5G6_9BACT</name>
<evidence type="ECO:0000313" key="2">
    <source>
        <dbReference type="Proteomes" id="UP000054172"/>
    </source>
</evidence>
<dbReference type="Proteomes" id="UP000054172">
    <property type="component" value="Unassembled WGS sequence"/>
</dbReference>
<organism evidence="1 2">
    <name type="scientific">Candidatus [Bacteroides] periocalifornicus</name>
    <dbReference type="NCBI Taxonomy" id="1702214"/>
    <lineage>
        <taxon>Bacteria</taxon>
        <taxon>Pseudomonadati</taxon>
        <taxon>Bacteroidota</taxon>
    </lineage>
</organism>
<sequence length="79" mass="9204">MTSSEFRQRQRQAFELVKSGQPVEVSYCGEIFDIVLREHRSSSNEAFLEKLERSEAQIDAGQCVRFKTHEALQAWLDQQ</sequence>
<evidence type="ECO:0008006" key="3">
    <source>
        <dbReference type="Google" id="ProtNLM"/>
    </source>
</evidence>
<dbReference type="AlphaFoldDB" id="A0A0Q4B5G6"/>
<comment type="caution">
    <text evidence="1">The sequence shown here is derived from an EMBL/GenBank/DDBJ whole genome shotgun (WGS) entry which is preliminary data.</text>
</comment>
<keyword evidence="2" id="KW-1185">Reference proteome</keyword>
<evidence type="ECO:0000313" key="1">
    <source>
        <dbReference type="EMBL" id="KQM08256.1"/>
    </source>
</evidence>
<accession>A0A0Q4B5G6</accession>
<proteinExistence type="predicted"/>
<dbReference type="STRING" id="1702214.AL399_08280"/>
<gene>
    <name evidence="1" type="ORF">AL399_08280</name>
</gene>
<protein>
    <recommendedName>
        <fullName evidence="3">Prevent-host-death protein</fullName>
    </recommendedName>
</protein>
<dbReference type="PATRIC" id="fig|1702214.3.peg.1752"/>
<reference evidence="1" key="1">
    <citation type="submission" date="2015-08" db="EMBL/GenBank/DDBJ databases">
        <title>Candidatus Bacteriodes Periocalifornicus.</title>
        <authorList>
            <person name="McLean J.S."/>
            <person name="Kelley S."/>
        </authorList>
    </citation>
    <scope>NUCLEOTIDE SEQUENCE [LARGE SCALE GENOMIC DNA]</scope>
    <source>
        <strain evidence="1">12B</strain>
    </source>
</reference>